<evidence type="ECO:0000313" key="1">
    <source>
        <dbReference type="EMBL" id="PID60297.1"/>
    </source>
</evidence>
<protein>
    <recommendedName>
        <fullName evidence="3">Surface carbohydrate biosynthesis protein</fullName>
    </recommendedName>
</protein>
<comment type="caution">
    <text evidence="1">The sequence shown here is derived from an EMBL/GenBank/DDBJ whole genome shotgun (WGS) entry which is preliminary data.</text>
</comment>
<dbReference type="EMBL" id="PDPS01000008">
    <property type="protein sequence ID" value="PID60297.1"/>
    <property type="molecule type" value="Genomic_DNA"/>
</dbReference>
<dbReference type="NCBIfam" id="TIGR04396">
    <property type="entry name" value="surf_polysacc"/>
    <property type="match status" value="1"/>
</dbReference>
<sequence length="466" mass="54069">MFCNMDAMEQYLYLPVETKNRELDAKLLLACSASEAGFSVVLGYKKRLLKVLDELPPGIFLDKSMPLDKMQKFLHLKKLGHTLVAHDEEGLAPFSLDEYQRRRQYGNELLEHCEYMLAWGARQGNFIRQKAPLHAQKVIETGHPRIDLTRRGLRDFYKNDVEQLTRQYGRFILFNTNFSFGNHFFGEGGFVDFLDRSGKIRDEQHRKFYTGLQKHQERMFDEFVSGIMTLHEHFPDMTILVRPHPSENHTHWQSALPQDEKIIVKHEGNVLPWLMAADVVVHNSCTTGVEAYLLERPVIAYLPVRDEAFEGELSNRLSDWALTSDELRHHIGRYVSNGDSVRPNAERQALAAQHIAALDGDLAADRIVRLLQTIPLSRRSLTETVYQQLQGLKRFRRKFSLRTLLGHNTHKTQDDMAERHKQQKFPGADLNELQESLHTFQTLLQRFADIEILQIDDKLFRLQAGR</sequence>
<organism evidence="1 2">
    <name type="scientific">candidate division KSB3 bacterium</name>
    <dbReference type="NCBI Taxonomy" id="2044937"/>
    <lineage>
        <taxon>Bacteria</taxon>
        <taxon>candidate division KSB3</taxon>
    </lineage>
</organism>
<dbReference type="Gene3D" id="3.40.50.12580">
    <property type="match status" value="1"/>
</dbReference>
<accession>A0A2G6EE73</accession>
<name>A0A2G6EE73_9BACT</name>
<dbReference type="InterPro" id="IPR043148">
    <property type="entry name" value="TagF_C"/>
</dbReference>
<dbReference type="InterPro" id="IPR030906">
    <property type="entry name" value="Surf_polysacc"/>
</dbReference>
<evidence type="ECO:0008006" key="3">
    <source>
        <dbReference type="Google" id="ProtNLM"/>
    </source>
</evidence>
<dbReference type="AlphaFoldDB" id="A0A2G6EE73"/>
<proteinExistence type="predicted"/>
<evidence type="ECO:0000313" key="2">
    <source>
        <dbReference type="Proteomes" id="UP000229740"/>
    </source>
</evidence>
<reference evidence="1 2" key="1">
    <citation type="submission" date="2017-10" db="EMBL/GenBank/DDBJ databases">
        <title>Novel microbial diversity and functional potential in the marine mammal oral microbiome.</title>
        <authorList>
            <person name="Dudek N.K."/>
            <person name="Sun C.L."/>
            <person name="Burstein D."/>
            <person name="Kantor R.S."/>
            <person name="Aliaga Goltsman D.S."/>
            <person name="Bik E.M."/>
            <person name="Thomas B.C."/>
            <person name="Banfield J.F."/>
            <person name="Relman D.A."/>
        </authorList>
    </citation>
    <scope>NUCLEOTIDE SEQUENCE [LARGE SCALE GENOMIC DNA]</scope>
    <source>
        <strain evidence="1">DOLZORAL124_49_17</strain>
    </source>
</reference>
<dbReference type="Proteomes" id="UP000229740">
    <property type="component" value="Unassembled WGS sequence"/>
</dbReference>
<dbReference type="SUPFAM" id="SSF53756">
    <property type="entry name" value="UDP-Glycosyltransferase/glycogen phosphorylase"/>
    <property type="match status" value="1"/>
</dbReference>
<gene>
    <name evidence="1" type="ORF">CSB45_00485</name>
</gene>